<protein>
    <recommendedName>
        <fullName evidence="3">Bifunctional lysine-specific demethylase and histidyl-hydroxylase</fullName>
    </recommendedName>
</protein>
<dbReference type="EMBL" id="CAUYUJ010020364">
    <property type="protein sequence ID" value="CAK0897620.1"/>
    <property type="molecule type" value="Genomic_DNA"/>
</dbReference>
<evidence type="ECO:0000313" key="2">
    <source>
        <dbReference type="Proteomes" id="UP001189429"/>
    </source>
</evidence>
<organism evidence="1 2">
    <name type="scientific">Prorocentrum cordatum</name>
    <dbReference type="NCBI Taxonomy" id="2364126"/>
    <lineage>
        <taxon>Eukaryota</taxon>
        <taxon>Sar</taxon>
        <taxon>Alveolata</taxon>
        <taxon>Dinophyceae</taxon>
        <taxon>Prorocentrales</taxon>
        <taxon>Prorocentraceae</taxon>
        <taxon>Prorocentrum</taxon>
    </lineage>
</organism>
<gene>
    <name evidence="1" type="ORF">PCOR1329_LOCUS75762</name>
</gene>
<evidence type="ECO:0000313" key="1">
    <source>
        <dbReference type="EMBL" id="CAK0897620.1"/>
    </source>
</evidence>
<dbReference type="Proteomes" id="UP001189429">
    <property type="component" value="Unassembled WGS sequence"/>
</dbReference>
<comment type="caution">
    <text evidence="1">The sequence shown here is derived from an EMBL/GenBank/DDBJ whole genome shotgun (WGS) entry which is preliminary data.</text>
</comment>
<reference evidence="1" key="1">
    <citation type="submission" date="2023-10" db="EMBL/GenBank/DDBJ databases">
        <authorList>
            <person name="Chen Y."/>
            <person name="Shah S."/>
            <person name="Dougan E. K."/>
            <person name="Thang M."/>
            <person name="Chan C."/>
        </authorList>
    </citation>
    <scope>NUCLEOTIDE SEQUENCE [LARGE SCALE GENOMIC DNA]</scope>
</reference>
<keyword evidence="2" id="KW-1185">Reference proteome</keyword>
<proteinExistence type="predicted"/>
<evidence type="ECO:0008006" key="3">
    <source>
        <dbReference type="Google" id="ProtNLM"/>
    </source>
</evidence>
<name>A0ABN9XGW7_9DINO</name>
<accession>A0ABN9XGW7</accession>
<feature type="non-terminal residue" evidence="1">
    <location>
        <position position="118"/>
    </location>
</feature>
<sequence>MPEDNILMQLTGTVDVIVFNSMCLGLLDRPDGLIFKINDGILPWATEGVPEGKVRAPWFHLRLREGEGVVVPSGSVHKVVTRNTKRVGLNAFFEPKFGKMWWKHAPGNCYNRNDKDVL</sequence>